<evidence type="ECO:0000313" key="2">
    <source>
        <dbReference type="EMBL" id="MFD2567959.1"/>
    </source>
</evidence>
<comment type="caution">
    <text evidence="2">The sequence shown here is derived from an EMBL/GenBank/DDBJ whole genome shotgun (WGS) entry which is preliminary data.</text>
</comment>
<gene>
    <name evidence="2" type="ORF">ACFSRZ_11285</name>
</gene>
<reference evidence="3" key="1">
    <citation type="journal article" date="2019" name="Int. J. Syst. Evol. Microbiol.">
        <title>The Global Catalogue of Microorganisms (GCM) 10K type strain sequencing project: providing services to taxonomists for standard genome sequencing and annotation.</title>
        <authorList>
            <consortium name="The Broad Institute Genomics Platform"/>
            <consortium name="The Broad Institute Genome Sequencing Center for Infectious Disease"/>
            <person name="Wu L."/>
            <person name="Ma J."/>
        </authorList>
    </citation>
    <scope>NUCLEOTIDE SEQUENCE [LARGE SCALE GENOMIC DNA]</scope>
    <source>
        <strain evidence="3">KCTC 52127</strain>
    </source>
</reference>
<dbReference type="Proteomes" id="UP001597508">
    <property type="component" value="Unassembled WGS sequence"/>
</dbReference>
<organism evidence="2 3">
    <name type="scientific">Pseudotenacibaculum haliotis</name>
    <dbReference type="NCBI Taxonomy" id="1862138"/>
    <lineage>
        <taxon>Bacteria</taxon>
        <taxon>Pseudomonadati</taxon>
        <taxon>Bacteroidota</taxon>
        <taxon>Flavobacteriia</taxon>
        <taxon>Flavobacteriales</taxon>
        <taxon>Flavobacteriaceae</taxon>
        <taxon>Pseudotenacibaculum</taxon>
    </lineage>
</organism>
<keyword evidence="1" id="KW-0732">Signal</keyword>
<evidence type="ECO:0008006" key="4">
    <source>
        <dbReference type="Google" id="ProtNLM"/>
    </source>
</evidence>
<keyword evidence="3" id="KW-1185">Reference proteome</keyword>
<sequence length="243" mass="28020">MRRRNKKRISRKANVLLSLFAILILSCEKQNSLGVEGLWLVEKVQVGENSMTPIARWMRFLPDNTQTSGNGWLQHSSGTWSLKGDQLEVVDANGIRDTFGALTLTLSDSKMQWKRVEEGQEVTISLKRIDKIPQSEGNKLIGLWKLIQATDQGNDITAVVNPDNKSMIHLRWDNMYVQHNMPTGKVYGTYRVHAHKQEIQMVNYGNPSQFSFWNFTLEDKKLKLISTDQKSEMVFERIHQFIQ</sequence>
<dbReference type="PROSITE" id="PS51257">
    <property type="entry name" value="PROKAR_LIPOPROTEIN"/>
    <property type="match status" value="1"/>
</dbReference>
<proteinExistence type="predicted"/>
<feature type="chain" id="PRO_5046873603" description="Lipocalin-like domain-containing protein" evidence="1">
    <location>
        <begin position="27"/>
        <end position="243"/>
    </location>
</feature>
<name>A0ABW5LVG7_9FLAO</name>
<feature type="signal peptide" evidence="1">
    <location>
        <begin position="1"/>
        <end position="26"/>
    </location>
</feature>
<protein>
    <recommendedName>
        <fullName evidence="4">Lipocalin-like domain-containing protein</fullName>
    </recommendedName>
</protein>
<accession>A0ABW5LVG7</accession>
<evidence type="ECO:0000256" key="1">
    <source>
        <dbReference type="SAM" id="SignalP"/>
    </source>
</evidence>
<evidence type="ECO:0000313" key="3">
    <source>
        <dbReference type="Proteomes" id="UP001597508"/>
    </source>
</evidence>
<dbReference type="RefSeq" id="WP_379666771.1">
    <property type="nucleotide sequence ID" value="NZ_JBHULH010000004.1"/>
</dbReference>
<dbReference type="EMBL" id="JBHULH010000004">
    <property type="protein sequence ID" value="MFD2567959.1"/>
    <property type="molecule type" value="Genomic_DNA"/>
</dbReference>